<gene>
    <name evidence="1" type="ORF">K8W24_12945</name>
</gene>
<dbReference type="Proteomes" id="UP000775129">
    <property type="component" value="Unassembled WGS sequence"/>
</dbReference>
<dbReference type="EMBL" id="DYWO01000388">
    <property type="protein sequence ID" value="HJF50674.1"/>
    <property type="molecule type" value="Genomic_DNA"/>
</dbReference>
<proteinExistence type="predicted"/>
<dbReference type="AlphaFoldDB" id="A0A921GQY8"/>
<organism evidence="1 2">
    <name type="scientific">Brachybacterium paraconglomeratum</name>
    <dbReference type="NCBI Taxonomy" id="173362"/>
    <lineage>
        <taxon>Bacteria</taxon>
        <taxon>Bacillati</taxon>
        <taxon>Actinomycetota</taxon>
        <taxon>Actinomycetes</taxon>
        <taxon>Micrococcales</taxon>
        <taxon>Dermabacteraceae</taxon>
        <taxon>Brachybacterium</taxon>
    </lineage>
</organism>
<comment type="caution">
    <text evidence="1">The sequence shown here is derived from an EMBL/GenBank/DDBJ whole genome shotgun (WGS) entry which is preliminary data.</text>
</comment>
<sequence length="269" mass="29063">MSAGALARHGLEGPTSLLSLTDEEVLALVDDPEQEAVHLPWVSAQEGSDQGFSRLQARLSSARSLFARGILAPEFAVAQIEGRTPRTDTGRPTPNALVTGIIVRRRHAVVTVDAVDELRPRGALQLFVDSDGSILQEQVSAEGIHHFVMTEQESALGVLRAFCVPVHDAKERHTAPVEDGQRALWEGPADDFLDDEDLQNSVGEYTACVRIQSTGENVGTLWILTGTRALALIQESEDDPLRADAISLMDHEVSSVLASVVEAGIYRVT</sequence>
<accession>A0A921GQY8</accession>
<name>A0A921GQY8_9MICO</name>
<reference evidence="1" key="2">
    <citation type="submission" date="2021-09" db="EMBL/GenBank/DDBJ databases">
        <authorList>
            <person name="Gilroy R."/>
        </authorList>
    </citation>
    <scope>NUCLEOTIDE SEQUENCE</scope>
    <source>
        <strain evidence="1">1647</strain>
    </source>
</reference>
<evidence type="ECO:0000313" key="2">
    <source>
        <dbReference type="Proteomes" id="UP000775129"/>
    </source>
</evidence>
<reference evidence="1" key="1">
    <citation type="journal article" date="2021" name="PeerJ">
        <title>Extensive microbial diversity within the chicken gut microbiome revealed by metagenomics and culture.</title>
        <authorList>
            <person name="Gilroy R."/>
            <person name="Ravi A."/>
            <person name="Getino M."/>
            <person name="Pursley I."/>
            <person name="Horton D.L."/>
            <person name="Alikhan N.F."/>
            <person name="Baker D."/>
            <person name="Gharbi K."/>
            <person name="Hall N."/>
            <person name="Watson M."/>
            <person name="Adriaenssens E.M."/>
            <person name="Foster-Nyarko E."/>
            <person name="Jarju S."/>
            <person name="Secka A."/>
            <person name="Antonio M."/>
            <person name="Oren A."/>
            <person name="Chaudhuri R.R."/>
            <person name="La Ragione R."/>
            <person name="Hildebrand F."/>
            <person name="Pallen M.J."/>
        </authorList>
    </citation>
    <scope>NUCLEOTIDE SEQUENCE</scope>
    <source>
        <strain evidence="1">1647</strain>
    </source>
</reference>
<protein>
    <submittedName>
        <fullName evidence="1">Uncharacterized protein</fullName>
    </submittedName>
</protein>
<evidence type="ECO:0000313" key="1">
    <source>
        <dbReference type="EMBL" id="HJF50674.1"/>
    </source>
</evidence>